<proteinExistence type="predicted"/>
<dbReference type="Gene3D" id="1.10.10.10">
    <property type="entry name" value="Winged helix-like DNA-binding domain superfamily/Winged helix DNA-binding domain"/>
    <property type="match status" value="1"/>
</dbReference>
<evidence type="ECO:0000256" key="3">
    <source>
        <dbReference type="ARBA" id="ARBA00023163"/>
    </source>
</evidence>
<protein>
    <submittedName>
        <fullName evidence="5">MarR family transcriptional regulator</fullName>
    </submittedName>
</protein>
<dbReference type="PANTHER" id="PTHR33164:SF64">
    <property type="entry name" value="TRANSCRIPTIONAL REGULATOR SLYA"/>
    <property type="match status" value="1"/>
</dbReference>
<dbReference type="InterPro" id="IPR000835">
    <property type="entry name" value="HTH_MarR-typ"/>
</dbReference>
<dbReference type="PANTHER" id="PTHR33164">
    <property type="entry name" value="TRANSCRIPTIONAL REGULATOR, MARR FAMILY"/>
    <property type="match status" value="1"/>
</dbReference>
<dbReference type="InterPro" id="IPR039422">
    <property type="entry name" value="MarR/SlyA-like"/>
</dbReference>
<dbReference type="PROSITE" id="PS50995">
    <property type="entry name" value="HTH_MARR_2"/>
    <property type="match status" value="1"/>
</dbReference>
<organism evidence="5 6">
    <name type="scientific">Naasia aerilata</name>
    <dbReference type="NCBI Taxonomy" id="1162966"/>
    <lineage>
        <taxon>Bacteria</taxon>
        <taxon>Bacillati</taxon>
        <taxon>Actinomycetota</taxon>
        <taxon>Actinomycetes</taxon>
        <taxon>Micrococcales</taxon>
        <taxon>Microbacteriaceae</taxon>
        <taxon>Naasia</taxon>
    </lineage>
</organism>
<evidence type="ECO:0000313" key="5">
    <source>
        <dbReference type="EMBL" id="BDZ46824.1"/>
    </source>
</evidence>
<name>A0ABM8GER1_9MICO</name>
<dbReference type="RefSeq" id="WP_286276814.1">
    <property type="nucleotide sequence ID" value="NZ_AP027731.1"/>
</dbReference>
<sequence>MTSEASGLRSEFAEAEQSPGLLLWRVTNAWQSAMREALRPFDLTHVQFVLLASLTWLRADGPVTQRALADHARTDPMMTSQVLRALEAKGLVARSAHPTDARARALTVTDEGADLANRANAAVEAADRRFFGALEAEQQAFARLLARLGGTRG</sequence>
<dbReference type="Proteomes" id="UP001321498">
    <property type="component" value="Chromosome"/>
</dbReference>
<evidence type="ECO:0000313" key="6">
    <source>
        <dbReference type="Proteomes" id="UP001321498"/>
    </source>
</evidence>
<dbReference type="SMART" id="SM00347">
    <property type="entry name" value="HTH_MARR"/>
    <property type="match status" value="1"/>
</dbReference>
<dbReference type="SUPFAM" id="SSF46785">
    <property type="entry name" value="Winged helix' DNA-binding domain"/>
    <property type="match status" value="1"/>
</dbReference>
<keyword evidence="1" id="KW-0805">Transcription regulation</keyword>
<dbReference type="InterPro" id="IPR036388">
    <property type="entry name" value="WH-like_DNA-bd_sf"/>
</dbReference>
<dbReference type="EMBL" id="AP027731">
    <property type="protein sequence ID" value="BDZ46824.1"/>
    <property type="molecule type" value="Genomic_DNA"/>
</dbReference>
<keyword evidence="6" id="KW-1185">Reference proteome</keyword>
<gene>
    <name evidence="5" type="primary">marR_2</name>
    <name evidence="5" type="ORF">GCM10025866_27330</name>
</gene>
<evidence type="ECO:0000256" key="2">
    <source>
        <dbReference type="ARBA" id="ARBA00023125"/>
    </source>
</evidence>
<reference evidence="6" key="1">
    <citation type="journal article" date="2019" name="Int. J. Syst. Evol. Microbiol.">
        <title>The Global Catalogue of Microorganisms (GCM) 10K type strain sequencing project: providing services to taxonomists for standard genome sequencing and annotation.</title>
        <authorList>
            <consortium name="The Broad Institute Genomics Platform"/>
            <consortium name="The Broad Institute Genome Sequencing Center for Infectious Disease"/>
            <person name="Wu L."/>
            <person name="Ma J."/>
        </authorList>
    </citation>
    <scope>NUCLEOTIDE SEQUENCE [LARGE SCALE GENOMIC DNA]</scope>
    <source>
        <strain evidence="6">NBRC 108725</strain>
    </source>
</reference>
<evidence type="ECO:0000256" key="1">
    <source>
        <dbReference type="ARBA" id="ARBA00023015"/>
    </source>
</evidence>
<dbReference type="InterPro" id="IPR036390">
    <property type="entry name" value="WH_DNA-bd_sf"/>
</dbReference>
<dbReference type="Pfam" id="PF01047">
    <property type="entry name" value="MarR"/>
    <property type="match status" value="1"/>
</dbReference>
<keyword evidence="2" id="KW-0238">DNA-binding</keyword>
<accession>A0ABM8GER1</accession>
<feature type="domain" description="HTH marR-type" evidence="4">
    <location>
        <begin position="16"/>
        <end position="150"/>
    </location>
</feature>
<evidence type="ECO:0000259" key="4">
    <source>
        <dbReference type="PROSITE" id="PS50995"/>
    </source>
</evidence>
<keyword evidence="3" id="KW-0804">Transcription</keyword>